<comment type="caution">
    <text evidence="2">The sequence shown here is derived from an EMBL/GenBank/DDBJ whole genome shotgun (WGS) entry which is preliminary data.</text>
</comment>
<feature type="domain" description="DUF2281" evidence="1">
    <location>
        <begin position="8"/>
        <end position="49"/>
    </location>
</feature>
<evidence type="ECO:0000259" key="1">
    <source>
        <dbReference type="Pfam" id="PF10047"/>
    </source>
</evidence>
<dbReference type="EMBL" id="LXQD01000356">
    <property type="protein sequence ID" value="RCJ17496.1"/>
    <property type="molecule type" value="Genomic_DNA"/>
</dbReference>
<dbReference type="InterPro" id="IPR018739">
    <property type="entry name" value="DUF2281"/>
</dbReference>
<dbReference type="Pfam" id="PF10047">
    <property type="entry name" value="DUF2281"/>
    <property type="match status" value="1"/>
</dbReference>
<dbReference type="AlphaFoldDB" id="A0A367Q007"/>
<proteinExistence type="predicted"/>
<name>A0A367Q007_9NOSO</name>
<dbReference type="Proteomes" id="UP000252107">
    <property type="component" value="Unassembled WGS sequence"/>
</dbReference>
<evidence type="ECO:0000313" key="2">
    <source>
        <dbReference type="EMBL" id="RCJ17496.1"/>
    </source>
</evidence>
<keyword evidence="3" id="KW-1185">Reference proteome</keyword>
<evidence type="ECO:0000313" key="3">
    <source>
        <dbReference type="Proteomes" id="UP000252107"/>
    </source>
</evidence>
<protein>
    <recommendedName>
        <fullName evidence="1">DUF2281 domain-containing protein</fullName>
    </recommendedName>
</protein>
<sequence length="74" mass="8729">MNLEEAVLERLRHLPVDKQQQLLDFAEFLYQKTTLKTPLRTVRGLCADLKVDITEEDITQARQEMWGNFPRDIV</sequence>
<organism evidence="2 3">
    <name type="scientific">Nostoc minutum NIES-26</name>
    <dbReference type="NCBI Taxonomy" id="1844469"/>
    <lineage>
        <taxon>Bacteria</taxon>
        <taxon>Bacillati</taxon>
        <taxon>Cyanobacteriota</taxon>
        <taxon>Cyanophyceae</taxon>
        <taxon>Nostocales</taxon>
        <taxon>Nostocaceae</taxon>
        <taxon>Nostoc</taxon>
    </lineage>
</organism>
<gene>
    <name evidence="2" type="ORF">A6770_33940</name>
</gene>
<reference evidence="2" key="1">
    <citation type="submission" date="2016-04" db="EMBL/GenBank/DDBJ databases">
        <authorList>
            <person name="Tabuchi Yagui T.R."/>
        </authorList>
    </citation>
    <scope>NUCLEOTIDE SEQUENCE [LARGE SCALE GENOMIC DNA]</scope>
    <source>
        <strain evidence="2">NIES-26</strain>
    </source>
</reference>
<accession>A0A367Q007</accession>